<dbReference type="Proteomes" id="UP001054252">
    <property type="component" value="Unassembled WGS sequence"/>
</dbReference>
<evidence type="ECO:0008006" key="6">
    <source>
        <dbReference type="Google" id="ProtNLM"/>
    </source>
</evidence>
<accession>A0AAV5I5Q8</accession>
<dbReference type="Pfam" id="PF01535">
    <property type="entry name" value="PPR"/>
    <property type="match status" value="2"/>
</dbReference>
<evidence type="ECO:0000256" key="3">
    <source>
        <dbReference type="PROSITE-ProRule" id="PRU00708"/>
    </source>
</evidence>
<comment type="caution">
    <text evidence="4">The sequence shown here is derived from an EMBL/GenBank/DDBJ whole genome shotgun (WGS) entry which is preliminary data.</text>
</comment>
<keyword evidence="5" id="KW-1185">Reference proteome</keyword>
<dbReference type="NCBIfam" id="TIGR00756">
    <property type="entry name" value="PPR"/>
    <property type="match status" value="2"/>
</dbReference>
<dbReference type="PANTHER" id="PTHR45717">
    <property type="entry name" value="OS12G0527900 PROTEIN"/>
    <property type="match status" value="1"/>
</dbReference>
<proteinExistence type="inferred from homology"/>
<dbReference type="GO" id="GO:0003729">
    <property type="term" value="F:mRNA binding"/>
    <property type="evidence" value="ECO:0007669"/>
    <property type="project" value="UniProtKB-ARBA"/>
</dbReference>
<name>A0AAV5I5Q8_9ROSI</name>
<comment type="similarity">
    <text evidence="1">Belongs to the PPR family. P subfamily.</text>
</comment>
<dbReference type="Gene3D" id="1.25.40.10">
    <property type="entry name" value="Tetratricopeptide repeat domain"/>
    <property type="match status" value="2"/>
</dbReference>
<dbReference type="InterPro" id="IPR011990">
    <property type="entry name" value="TPR-like_helical_dom_sf"/>
</dbReference>
<feature type="repeat" description="PPR" evidence="3">
    <location>
        <begin position="38"/>
        <end position="72"/>
    </location>
</feature>
<evidence type="ECO:0000256" key="1">
    <source>
        <dbReference type="ARBA" id="ARBA00007626"/>
    </source>
</evidence>
<protein>
    <recommendedName>
        <fullName evidence="6">Pentatricopeptide repeat-containing protein</fullName>
    </recommendedName>
</protein>
<dbReference type="GO" id="GO:0005739">
    <property type="term" value="C:mitochondrion"/>
    <property type="evidence" value="ECO:0007669"/>
    <property type="project" value="TreeGrafter"/>
</dbReference>
<evidence type="ECO:0000313" key="5">
    <source>
        <dbReference type="Proteomes" id="UP001054252"/>
    </source>
</evidence>
<dbReference type="PROSITE" id="PS51375">
    <property type="entry name" value="PPR"/>
    <property type="match status" value="2"/>
</dbReference>
<gene>
    <name evidence="4" type="ORF">SLEP1_g9704</name>
</gene>
<evidence type="ECO:0000313" key="4">
    <source>
        <dbReference type="EMBL" id="GKU96472.1"/>
    </source>
</evidence>
<organism evidence="4 5">
    <name type="scientific">Rubroshorea leprosula</name>
    <dbReference type="NCBI Taxonomy" id="152421"/>
    <lineage>
        <taxon>Eukaryota</taxon>
        <taxon>Viridiplantae</taxon>
        <taxon>Streptophyta</taxon>
        <taxon>Embryophyta</taxon>
        <taxon>Tracheophyta</taxon>
        <taxon>Spermatophyta</taxon>
        <taxon>Magnoliopsida</taxon>
        <taxon>eudicotyledons</taxon>
        <taxon>Gunneridae</taxon>
        <taxon>Pentapetalae</taxon>
        <taxon>rosids</taxon>
        <taxon>malvids</taxon>
        <taxon>Malvales</taxon>
        <taxon>Dipterocarpaceae</taxon>
        <taxon>Rubroshorea</taxon>
    </lineage>
</organism>
<dbReference type="AlphaFoldDB" id="A0AAV5I5Q8"/>
<dbReference type="Pfam" id="PF13041">
    <property type="entry name" value="PPR_2"/>
    <property type="match status" value="1"/>
</dbReference>
<dbReference type="InterPro" id="IPR002885">
    <property type="entry name" value="PPR_rpt"/>
</dbReference>
<reference evidence="4 5" key="1">
    <citation type="journal article" date="2021" name="Commun. Biol.">
        <title>The genome of Shorea leprosula (Dipterocarpaceae) highlights the ecological relevance of drought in aseasonal tropical rainforests.</title>
        <authorList>
            <person name="Ng K.K.S."/>
            <person name="Kobayashi M.J."/>
            <person name="Fawcett J.A."/>
            <person name="Hatakeyama M."/>
            <person name="Paape T."/>
            <person name="Ng C.H."/>
            <person name="Ang C.C."/>
            <person name="Tnah L.H."/>
            <person name="Lee C.T."/>
            <person name="Nishiyama T."/>
            <person name="Sese J."/>
            <person name="O'Brien M.J."/>
            <person name="Copetti D."/>
            <person name="Mohd Noor M.I."/>
            <person name="Ong R.C."/>
            <person name="Putra M."/>
            <person name="Sireger I.Z."/>
            <person name="Indrioko S."/>
            <person name="Kosugi Y."/>
            <person name="Izuno A."/>
            <person name="Isagi Y."/>
            <person name="Lee S.L."/>
            <person name="Shimizu K.K."/>
        </authorList>
    </citation>
    <scope>NUCLEOTIDE SEQUENCE [LARGE SCALE GENOMIC DNA]</scope>
    <source>
        <strain evidence="4">214</strain>
    </source>
</reference>
<evidence type="ECO:0000256" key="2">
    <source>
        <dbReference type="ARBA" id="ARBA00022737"/>
    </source>
</evidence>
<keyword evidence="2" id="KW-0677">Repeat</keyword>
<feature type="repeat" description="PPR" evidence="3">
    <location>
        <begin position="3"/>
        <end position="37"/>
    </location>
</feature>
<dbReference type="PANTHER" id="PTHR45717:SF10">
    <property type="entry name" value="OS10G0501000 PROTEIN"/>
    <property type="match status" value="1"/>
</dbReference>
<dbReference type="EMBL" id="BPVZ01000010">
    <property type="protein sequence ID" value="GKU96472.1"/>
    <property type="molecule type" value="Genomic_DNA"/>
</dbReference>
<sequence length="290" mass="33478">MRSFQLYSALLHCYAQKECLEKAEATMQNMRELGFVKSPLSYNVMLKLYAQLGRHEKLDSLMQEMEEQGIDCHSVTFNTRLNAYASTSDIEGMEKFLIKMEADRRIKVDWHAYVIAANGYLRAGLTDNSLQMVKGAEQLISNKTRRSAFEIFLILYASIGRKDEVYHIWNLYKKMRKFSNKVYDVRVPRILISAYCKRGLIEKAEVHINRHVASGKEPDSFMWHSLATGYKIRDQMTKAVESMKKAILANSPPRKLELNHLTLAACLECLKRQGEVEAVEELLKLLNDEL</sequence>